<protein>
    <submittedName>
        <fullName evidence="1">DUF2155 domain-containing protein</fullName>
    </submittedName>
</protein>
<dbReference type="Pfam" id="PF09923">
    <property type="entry name" value="DUF2155"/>
    <property type="match status" value="1"/>
</dbReference>
<dbReference type="Proteomes" id="UP000885830">
    <property type="component" value="Unassembled WGS sequence"/>
</dbReference>
<comment type="caution">
    <text evidence="1">The sequence shown here is derived from an EMBL/GenBank/DDBJ whole genome shotgun (WGS) entry which is preliminary data.</text>
</comment>
<organism evidence="1">
    <name type="scientific">Hellea balneolensis</name>
    <dbReference type="NCBI Taxonomy" id="287478"/>
    <lineage>
        <taxon>Bacteria</taxon>
        <taxon>Pseudomonadati</taxon>
        <taxon>Pseudomonadota</taxon>
        <taxon>Alphaproteobacteria</taxon>
        <taxon>Maricaulales</taxon>
        <taxon>Robiginitomaculaceae</taxon>
        <taxon>Hellea</taxon>
    </lineage>
</organism>
<dbReference type="EMBL" id="DRMJ01000110">
    <property type="protein sequence ID" value="HHL42417.1"/>
    <property type="molecule type" value="Genomic_DNA"/>
</dbReference>
<accession>A0A7C5LRW0</accession>
<proteinExistence type="predicted"/>
<dbReference type="InterPro" id="IPR019225">
    <property type="entry name" value="DUF2155"/>
</dbReference>
<dbReference type="AlphaFoldDB" id="A0A7C5LRW0"/>
<evidence type="ECO:0000313" key="1">
    <source>
        <dbReference type="EMBL" id="HHL42417.1"/>
    </source>
</evidence>
<sequence>MPIARRGVCGAGVNARKSPVITRRGRRMRRFSGLILAVCCGLSASSSANNLAGDQVVLRALDKVTATTKDFKVPVGETLKYGSLDIKVQHCEKKPPEEVPEVYAFLQIFEKQPKQDEPVKLFSGWMFASSPALSALEHPVYDIWVLDCVGNLRDVGTTDRE</sequence>
<reference evidence="1" key="1">
    <citation type="journal article" date="2020" name="mSystems">
        <title>Genome- and Community-Level Interaction Insights into Carbon Utilization and Element Cycling Functions of Hydrothermarchaeota in Hydrothermal Sediment.</title>
        <authorList>
            <person name="Zhou Z."/>
            <person name="Liu Y."/>
            <person name="Xu W."/>
            <person name="Pan J."/>
            <person name="Luo Z.H."/>
            <person name="Li M."/>
        </authorList>
    </citation>
    <scope>NUCLEOTIDE SEQUENCE [LARGE SCALE GENOMIC DNA]</scope>
    <source>
        <strain evidence="1">HyVt-485</strain>
    </source>
</reference>
<name>A0A7C5LRW0_9PROT</name>
<gene>
    <name evidence="1" type="ORF">ENJ42_02270</name>
</gene>